<protein>
    <recommendedName>
        <fullName evidence="2 7">Glutamate racemase</fullName>
        <ecNumber evidence="2 7">5.1.1.3</ecNumber>
    </recommendedName>
</protein>
<dbReference type="SUPFAM" id="SSF53681">
    <property type="entry name" value="Aspartate/glutamate racemase"/>
    <property type="match status" value="2"/>
</dbReference>
<evidence type="ECO:0000256" key="2">
    <source>
        <dbReference type="ARBA" id="ARBA00013090"/>
    </source>
</evidence>
<dbReference type="InterPro" id="IPR001920">
    <property type="entry name" value="Asp/Glu_race"/>
</dbReference>
<name>A0AAN2C920_UNVUL</name>
<keyword evidence="3 7" id="KW-0133">Cell shape</keyword>
<evidence type="ECO:0000256" key="5">
    <source>
        <dbReference type="ARBA" id="ARBA00023235"/>
    </source>
</evidence>
<dbReference type="GO" id="GO:0008360">
    <property type="term" value="P:regulation of cell shape"/>
    <property type="evidence" value="ECO:0007669"/>
    <property type="project" value="UniProtKB-KW"/>
</dbReference>
<keyword evidence="6 7" id="KW-0961">Cell wall biogenesis/degradation</keyword>
<evidence type="ECO:0000256" key="3">
    <source>
        <dbReference type="ARBA" id="ARBA00022960"/>
    </source>
</evidence>
<dbReference type="RefSeq" id="WP_317996876.1">
    <property type="nucleotide sequence ID" value="NZ_AP025523.1"/>
</dbReference>
<dbReference type="GO" id="GO:0009252">
    <property type="term" value="P:peptidoglycan biosynthetic process"/>
    <property type="evidence" value="ECO:0007669"/>
    <property type="project" value="UniProtKB-UniRule"/>
</dbReference>
<accession>A0AAN2C920</accession>
<feature type="active site" description="Proton donor/acceptor" evidence="7">
    <location>
        <position position="69"/>
    </location>
</feature>
<evidence type="ECO:0000313" key="9">
    <source>
        <dbReference type="Proteomes" id="UP001317532"/>
    </source>
</evidence>
<dbReference type="GO" id="GO:0008881">
    <property type="term" value="F:glutamate racemase activity"/>
    <property type="evidence" value="ECO:0007669"/>
    <property type="project" value="UniProtKB-UniRule"/>
</dbReference>
<feature type="binding site" evidence="7">
    <location>
        <begin position="178"/>
        <end position="179"/>
    </location>
    <ligand>
        <name>substrate</name>
    </ligand>
</feature>
<dbReference type="AlphaFoldDB" id="A0AAN2C920"/>
<dbReference type="HAMAP" id="MF_00258">
    <property type="entry name" value="Glu_racemase"/>
    <property type="match status" value="1"/>
</dbReference>
<dbReference type="EMBL" id="AP025523">
    <property type="protein sequence ID" value="BDE05864.1"/>
    <property type="molecule type" value="Genomic_DNA"/>
</dbReference>
<keyword evidence="9" id="KW-1185">Reference proteome</keyword>
<feature type="binding site" evidence="7">
    <location>
        <begin position="38"/>
        <end position="39"/>
    </location>
    <ligand>
        <name>substrate</name>
    </ligand>
</feature>
<dbReference type="Gene3D" id="3.40.50.1860">
    <property type="match status" value="2"/>
</dbReference>
<evidence type="ECO:0000256" key="1">
    <source>
        <dbReference type="ARBA" id="ARBA00001602"/>
    </source>
</evidence>
<organism evidence="8 9">
    <name type="scientific">Vulcanimicrobium alpinum</name>
    <dbReference type="NCBI Taxonomy" id="3016050"/>
    <lineage>
        <taxon>Bacteria</taxon>
        <taxon>Bacillati</taxon>
        <taxon>Vulcanimicrobiota</taxon>
        <taxon>Vulcanimicrobiia</taxon>
        <taxon>Vulcanimicrobiales</taxon>
        <taxon>Vulcanimicrobiaceae</taxon>
        <taxon>Vulcanimicrobium</taxon>
    </lineage>
</organism>
<sequence>MLGLYDSGLGGLTVLAALRAAGIDQDVVYFADQAHVPYGDKTDAQIHGYLGENLALLRDHGVDAVVTACNTSCAVAGKLGWPATTLPVLDLIATAGASLAQTPHRRIAVVATAATVRSGAYARAIAAHAPHVEVVERAAPALVPLVEAGAAESDDARAAVFAVAATLPEVDAIVYGCTHYPLLDRWFADALGAAVIRIDPAQAQAEAARALVARLGLTPGAGTTTYYTNGDPAAFDAGVRRLGGGAGRVLSLIAPYASR</sequence>
<proteinExistence type="inferred from homology"/>
<dbReference type="Proteomes" id="UP001317532">
    <property type="component" value="Chromosome"/>
</dbReference>
<feature type="active site" description="Proton donor/acceptor" evidence="7">
    <location>
        <position position="177"/>
    </location>
</feature>
<comment type="pathway">
    <text evidence="7">Cell wall biogenesis; peptidoglycan biosynthesis.</text>
</comment>
<dbReference type="Pfam" id="PF01177">
    <property type="entry name" value="Asp_Glu_race"/>
    <property type="match status" value="1"/>
</dbReference>
<dbReference type="PROSITE" id="PS00924">
    <property type="entry name" value="ASP_GLU_RACEMASE_2"/>
    <property type="match status" value="1"/>
</dbReference>
<dbReference type="PANTHER" id="PTHR21198:SF2">
    <property type="entry name" value="GLUTAMATE RACEMASE"/>
    <property type="match status" value="1"/>
</dbReference>
<reference evidence="8 9" key="1">
    <citation type="journal article" date="2022" name="ISME Commun">
        <title>Vulcanimicrobium alpinus gen. nov. sp. nov., the first cultivated representative of the candidate phylum 'Eremiobacterota', is a metabolically versatile aerobic anoxygenic phototroph.</title>
        <authorList>
            <person name="Yabe S."/>
            <person name="Muto K."/>
            <person name="Abe K."/>
            <person name="Yokota A."/>
            <person name="Staudigel H."/>
            <person name="Tebo B.M."/>
        </authorList>
    </citation>
    <scope>NUCLEOTIDE SEQUENCE [LARGE SCALE GENOMIC DNA]</scope>
    <source>
        <strain evidence="8 9">WC8-2</strain>
    </source>
</reference>
<evidence type="ECO:0000256" key="7">
    <source>
        <dbReference type="HAMAP-Rule" id="MF_00258"/>
    </source>
</evidence>
<gene>
    <name evidence="7 8" type="primary">murI</name>
    <name evidence="8" type="ORF">WPS_11400</name>
</gene>
<keyword evidence="4 7" id="KW-0573">Peptidoglycan synthesis</keyword>
<evidence type="ECO:0000256" key="6">
    <source>
        <dbReference type="ARBA" id="ARBA00023316"/>
    </source>
</evidence>
<dbReference type="GO" id="GO:0071555">
    <property type="term" value="P:cell wall organization"/>
    <property type="evidence" value="ECO:0007669"/>
    <property type="project" value="UniProtKB-KW"/>
</dbReference>
<dbReference type="InterPro" id="IPR033134">
    <property type="entry name" value="Asp/Glu_racemase_AS_2"/>
</dbReference>
<feature type="binding site" evidence="7">
    <location>
        <begin position="70"/>
        <end position="71"/>
    </location>
    <ligand>
        <name>substrate</name>
    </ligand>
</feature>
<evidence type="ECO:0000256" key="4">
    <source>
        <dbReference type="ARBA" id="ARBA00022984"/>
    </source>
</evidence>
<evidence type="ECO:0000313" key="8">
    <source>
        <dbReference type="EMBL" id="BDE05864.1"/>
    </source>
</evidence>
<dbReference type="InterPro" id="IPR004391">
    <property type="entry name" value="Glu_race"/>
</dbReference>
<comment type="function">
    <text evidence="7">Provides the (R)-glutamate required for cell wall biosynthesis.</text>
</comment>
<dbReference type="InterPro" id="IPR015942">
    <property type="entry name" value="Asp/Glu/hydantoin_racemase"/>
</dbReference>
<dbReference type="KEGG" id="vab:WPS_11400"/>
<feature type="binding site" evidence="7">
    <location>
        <begin position="6"/>
        <end position="7"/>
    </location>
    <ligand>
        <name>substrate</name>
    </ligand>
</feature>
<keyword evidence="5 7" id="KW-0413">Isomerase</keyword>
<dbReference type="PANTHER" id="PTHR21198">
    <property type="entry name" value="GLUTAMATE RACEMASE"/>
    <property type="match status" value="1"/>
</dbReference>
<comment type="catalytic activity">
    <reaction evidence="1 7">
        <text>L-glutamate = D-glutamate</text>
        <dbReference type="Rhea" id="RHEA:12813"/>
        <dbReference type="ChEBI" id="CHEBI:29985"/>
        <dbReference type="ChEBI" id="CHEBI:29986"/>
        <dbReference type="EC" id="5.1.1.3"/>
    </reaction>
</comment>
<comment type="similarity">
    <text evidence="7">Belongs to the aspartate/glutamate racemases family.</text>
</comment>
<dbReference type="EC" id="5.1.1.3" evidence="2 7"/>